<dbReference type="InterPro" id="IPR050141">
    <property type="entry name" value="GCL_type2/YbdK_subfam"/>
</dbReference>
<dbReference type="InterPro" id="IPR006336">
    <property type="entry name" value="GCS2"/>
</dbReference>
<keyword evidence="1 5" id="KW-0436">Ligase</keyword>
<organism evidence="6">
    <name type="scientific">Streptomyces sp. NBC_00060</name>
    <dbReference type="NCBI Taxonomy" id="2975636"/>
    <lineage>
        <taxon>Bacteria</taxon>
        <taxon>Bacillati</taxon>
        <taxon>Actinomycetota</taxon>
        <taxon>Actinomycetes</taxon>
        <taxon>Kitasatosporales</taxon>
        <taxon>Streptomycetaceae</taxon>
        <taxon>Streptomyces</taxon>
    </lineage>
</organism>
<name>A0AAU2H610_9ACTN</name>
<keyword evidence="2 5" id="KW-0547">Nucleotide-binding</keyword>
<dbReference type="NCBIfam" id="NF010041">
    <property type="entry name" value="PRK13517.1-1"/>
    <property type="match status" value="1"/>
</dbReference>
<accession>A0AAU2H610</accession>
<evidence type="ECO:0000256" key="1">
    <source>
        <dbReference type="ARBA" id="ARBA00022598"/>
    </source>
</evidence>
<gene>
    <name evidence="6" type="ORF">OHV25_29000</name>
</gene>
<evidence type="ECO:0000256" key="2">
    <source>
        <dbReference type="ARBA" id="ARBA00022741"/>
    </source>
</evidence>
<dbReference type="InterPro" id="IPR014746">
    <property type="entry name" value="Gln_synth/guanido_kin_cat_dom"/>
</dbReference>
<reference evidence="6" key="1">
    <citation type="submission" date="2022-10" db="EMBL/GenBank/DDBJ databases">
        <title>The complete genomes of actinobacterial strains from the NBC collection.</title>
        <authorList>
            <person name="Joergensen T.S."/>
            <person name="Alvarez Arevalo M."/>
            <person name="Sterndorff E.B."/>
            <person name="Faurdal D."/>
            <person name="Vuksanovic O."/>
            <person name="Mourched A.-S."/>
            <person name="Charusanti P."/>
            <person name="Shaw S."/>
            <person name="Blin K."/>
            <person name="Weber T."/>
        </authorList>
    </citation>
    <scope>NUCLEOTIDE SEQUENCE</scope>
    <source>
        <strain evidence="6">NBC_00060</strain>
    </source>
</reference>
<dbReference type="SUPFAM" id="SSF55931">
    <property type="entry name" value="Glutamine synthetase/guanido kinase"/>
    <property type="match status" value="1"/>
</dbReference>
<evidence type="ECO:0000256" key="3">
    <source>
        <dbReference type="ARBA" id="ARBA00022840"/>
    </source>
</evidence>
<dbReference type="Pfam" id="PF04107">
    <property type="entry name" value="GCS2"/>
    <property type="match status" value="1"/>
</dbReference>
<comment type="function">
    <text evidence="5">ATP-dependent carboxylate-amine ligase which exhibits weak glutamate--cysteine ligase activity.</text>
</comment>
<keyword evidence="3 5" id="KW-0067">ATP-binding</keyword>
<evidence type="ECO:0000256" key="4">
    <source>
        <dbReference type="ARBA" id="ARBA00048819"/>
    </source>
</evidence>
<evidence type="ECO:0000256" key="5">
    <source>
        <dbReference type="HAMAP-Rule" id="MF_01609"/>
    </source>
</evidence>
<protein>
    <recommendedName>
        <fullName evidence="5">Putative glutamate--cysteine ligase 2</fullName>
        <ecNumber evidence="5">6.3.2.2</ecNumber>
    </recommendedName>
    <alternativeName>
        <fullName evidence="5">Gamma-glutamylcysteine synthetase 2</fullName>
        <shortName evidence="5">GCS 2</shortName>
        <shortName evidence="5">Gamma-GCS 2</shortName>
    </alternativeName>
</protein>
<sequence>MTRPLPPQSSAEGTVGVEEEFLVVDAATRGPVPGADLVLPAAARLGAAVTGELTPMQVELITPVCTTLAEVGGALARGRLALARAAASHGWRIAASGTPALTSAGPPPLCETPRYQALADRFGSLVDEQGTCGLHIHVGVPDRDEAIRACGHLRPWLACLLAISANSPFHAGRDTGYASWRAVVAGRWPTIGPPPVMDGLEGYHQAVGRLRHHGVAEGERDVYWWARPSATYPTVEIRIADTQPTVADTLLVAALARAAVLEALDAVRRGVRPPCLEDAEVNAMIWRAARDGMAHPRTGDDPASAVAVRVQQLVRRLRPRLEQMGDLATVIRLRRRMCSLGTGADRQRAAVRQHGGLHAAVDAVIFPVTVQRQ</sequence>
<dbReference type="GO" id="GO:0005524">
    <property type="term" value="F:ATP binding"/>
    <property type="evidence" value="ECO:0007669"/>
    <property type="project" value="UniProtKB-KW"/>
</dbReference>
<dbReference type="HAMAP" id="MF_01609">
    <property type="entry name" value="Glu_cys_ligase_2"/>
    <property type="match status" value="1"/>
</dbReference>
<dbReference type="AlphaFoldDB" id="A0AAU2H610"/>
<evidence type="ECO:0000313" key="6">
    <source>
        <dbReference type="EMBL" id="WTU43330.1"/>
    </source>
</evidence>
<dbReference type="EMBL" id="CP108253">
    <property type="protein sequence ID" value="WTU43330.1"/>
    <property type="molecule type" value="Genomic_DNA"/>
</dbReference>
<dbReference type="NCBIfam" id="TIGR02050">
    <property type="entry name" value="gshA_cyan_rel"/>
    <property type="match status" value="1"/>
</dbReference>
<dbReference type="EC" id="6.3.2.2" evidence="5"/>
<dbReference type="GO" id="GO:0042398">
    <property type="term" value="P:modified amino acid biosynthetic process"/>
    <property type="evidence" value="ECO:0007669"/>
    <property type="project" value="InterPro"/>
</dbReference>
<comment type="similarity">
    <text evidence="5">Belongs to the glutamate--cysteine ligase type 2 family. YbdK subfamily.</text>
</comment>
<dbReference type="Gene3D" id="3.30.590.20">
    <property type="match status" value="1"/>
</dbReference>
<proteinExistence type="inferred from homology"/>
<dbReference type="GO" id="GO:0004357">
    <property type="term" value="F:glutamate-cysteine ligase activity"/>
    <property type="evidence" value="ECO:0007669"/>
    <property type="project" value="UniProtKB-EC"/>
</dbReference>
<dbReference type="InterPro" id="IPR011793">
    <property type="entry name" value="YbdK"/>
</dbReference>
<dbReference type="PANTHER" id="PTHR36510:SF1">
    <property type="entry name" value="GLUTAMATE--CYSTEINE LIGASE 2-RELATED"/>
    <property type="match status" value="1"/>
</dbReference>
<dbReference type="PANTHER" id="PTHR36510">
    <property type="entry name" value="GLUTAMATE--CYSTEINE LIGASE 2-RELATED"/>
    <property type="match status" value="1"/>
</dbReference>
<comment type="catalytic activity">
    <reaction evidence="4 5">
        <text>L-cysteine + L-glutamate + ATP = gamma-L-glutamyl-L-cysteine + ADP + phosphate + H(+)</text>
        <dbReference type="Rhea" id="RHEA:13285"/>
        <dbReference type="ChEBI" id="CHEBI:15378"/>
        <dbReference type="ChEBI" id="CHEBI:29985"/>
        <dbReference type="ChEBI" id="CHEBI:30616"/>
        <dbReference type="ChEBI" id="CHEBI:35235"/>
        <dbReference type="ChEBI" id="CHEBI:43474"/>
        <dbReference type="ChEBI" id="CHEBI:58173"/>
        <dbReference type="ChEBI" id="CHEBI:456216"/>
        <dbReference type="EC" id="6.3.2.2"/>
    </reaction>
</comment>